<sequence length="80" mass="9395">MFPPPVRRLFKRRCVDGCRRSTYPERQSVSFPKRNEVLIKWLAVDIKHKGSIICISMEGLVHFRMLLTPTSIAVLLHYRV</sequence>
<comment type="caution">
    <text evidence="1">The sequence shown here is derived from an EMBL/GenBank/DDBJ whole genome shotgun (WGS) entry which is preliminary data.</text>
</comment>
<dbReference type="RefSeq" id="XP_062685896.1">
    <property type="nucleotide sequence ID" value="XM_062821230.1"/>
</dbReference>
<name>A0AAE0MW18_9PEZI</name>
<proteinExistence type="predicted"/>
<keyword evidence="2" id="KW-1185">Reference proteome</keyword>
<dbReference type="Proteomes" id="UP001278500">
    <property type="component" value="Unassembled WGS sequence"/>
</dbReference>
<accession>A0AAE0MW18</accession>
<dbReference type="AlphaFoldDB" id="A0AAE0MW18"/>
<reference evidence="1" key="1">
    <citation type="journal article" date="2023" name="Mol. Phylogenet. Evol.">
        <title>Genome-scale phylogeny and comparative genomics of the fungal order Sordariales.</title>
        <authorList>
            <person name="Hensen N."/>
            <person name="Bonometti L."/>
            <person name="Westerberg I."/>
            <person name="Brannstrom I.O."/>
            <person name="Guillou S."/>
            <person name="Cros-Aarteil S."/>
            <person name="Calhoun S."/>
            <person name="Haridas S."/>
            <person name="Kuo A."/>
            <person name="Mondo S."/>
            <person name="Pangilinan J."/>
            <person name="Riley R."/>
            <person name="LaButti K."/>
            <person name="Andreopoulos B."/>
            <person name="Lipzen A."/>
            <person name="Chen C."/>
            <person name="Yan M."/>
            <person name="Daum C."/>
            <person name="Ng V."/>
            <person name="Clum A."/>
            <person name="Steindorff A."/>
            <person name="Ohm R.A."/>
            <person name="Martin F."/>
            <person name="Silar P."/>
            <person name="Natvig D.O."/>
            <person name="Lalanne C."/>
            <person name="Gautier V."/>
            <person name="Ament-Velasquez S.L."/>
            <person name="Kruys A."/>
            <person name="Hutchinson M.I."/>
            <person name="Powell A.J."/>
            <person name="Barry K."/>
            <person name="Miller A.N."/>
            <person name="Grigoriev I.V."/>
            <person name="Debuchy R."/>
            <person name="Gladieux P."/>
            <person name="Hiltunen Thoren M."/>
            <person name="Johannesson H."/>
        </authorList>
    </citation>
    <scope>NUCLEOTIDE SEQUENCE</scope>
    <source>
        <strain evidence="1">CBS 560.94</strain>
    </source>
</reference>
<gene>
    <name evidence="1" type="ORF">B0H65DRAFT_16072</name>
</gene>
<dbReference type="EMBL" id="JAUEPP010000001">
    <property type="protein sequence ID" value="KAK3354518.1"/>
    <property type="molecule type" value="Genomic_DNA"/>
</dbReference>
<evidence type="ECO:0000313" key="2">
    <source>
        <dbReference type="Proteomes" id="UP001278500"/>
    </source>
</evidence>
<protein>
    <submittedName>
        <fullName evidence="1">Uncharacterized protein</fullName>
    </submittedName>
</protein>
<evidence type="ECO:0000313" key="1">
    <source>
        <dbReference type="EMBL" id="KAK3354518.1"/>
    </source>
</evidence>
<dbReference type="GeneID" id="87858384"/>
<organism evidence="1 2">
    <name type="scientific">Neurospora tetraspora</name>
    <dbReference type="NCBI Taxonomy" id="94610"/>
    <lineage>
        <taxon>Eukaryota</taxon>
        <taxon>Fungi</taxon>
        <taxon>Dikarya</taxon>
        <taxon>Ascomycota</taxon>
        <taxon>Pezizomycotina</taxon>
        <taxon>Sordariomycetes</taxon>
        <taxon>Sordariomycetidae</taxon>
        <taxon>Sordariales</taxon>
        <taxon>Sordariaceae</taxon>
        <taxon>Neurospora</taxon>
    </lineage>
</organism>
<reference evidence="1" key="2">
    <citation type="submission" date="2023-06" db="EMBL/GenBank/DDBJ databases">
        <authorList>
            <consortium name="Lawrence Berkeley National Laboratory"/>
            <person name="Haridas S."/>
            <person name="Hensen N."/>
            <person name="Bonometti L."/>
            <person name="Westerberg I."/>
            <person name="Brannstrom I.O."/>
            <person name="Guillou S."/>
            <person name="Cros-Aarteil S."/>
            <person name="Calhoun S."/>
            <person name="Kuo A."/>
            <person name="Mondo S."/>
            <person name="Pangilinan J."/>
            <person name="Riley R."/>
            <person name="Labutti K."/>
            <person name="Andreopoulos B."/>
            <person name="Lipzen A."/>
            <person name="Chen C."/>
            <person name="Yanf M."/>
            <person name="Daum C."/>
            <person name="Ng V."/>
            <person name="Clum A."/>
            <person name="Steindorff A."/>
            <person name="Ohm R."/>
            <person name="Martin F."/>
            <person name="Silar P."/>
            <person name="Natvig D."/>
            <person name="Lalanne C."/>
            <person name="Gautier V."/>
            <person name="Ament-Velasquez S.L."/>
            <person name="Kruys A."/>
            <person name="Hutchinson M.I."/>
            <person name="Powell A.J."/>
            <person name="Barry K."/>
            <person name="Miller A.N."/>
            <person name="Grigoriev I.V."/>
            <person name="Debuchy R."/>
            <person name="Gladieux P."/>
            <person name="Thoren M.H."/>
            <person name="Johannesson H."/>
        </authorList>
    </citation>
    <scope>NUCLEOTIDE SEQUENCE</scope>
    <source>
        <strain evidence="1">CBS 560.94</strain>
    </source>
</reference>